<accession>A0A381ZNV2</accession>
<name>A0A381ZNV2_9ZZZZ</name>
<dbReference type="AlphaFoldDB" id="A0A381ZNV2"/>
<sequence>NQSALMFTTSWNLDNFFKDFWDGGNISYQKTF</sequence>
<proteinExistence type="predicted"/>
<gene>
    <name evidence="1" type="ORF">METZ01_LOCUS143658</name>
</gene>
<reference evidence="1" key="1">
    <citation type="submission" date="2018-05" db="EMBL/GenBank/DDBJ databases">
        <authorList>
            <person name="Lanie J.A."/>
            <person name="Ng W.-L."/>
            <person name="Kazmierczak K.M."/>
            <person name="Andrzejewski T.M."/>
            <person name="Davidsen T.M."/>
            <person name="Wayne K.J."/>
            <person name="Tettelin H."/>
            <person name="Glass J.I."/>
            <person name="Rusch D."/>
            <person name="Podicherti R."/>
            <person name="Tsui H.-C.T."/>
            <person name="Winkler M.E."/>
        </authorList>
    </citation>
    <scope>NUCLEOTIDE SEQUENCE</scope>
</reference>
<evidence type="ECO:0000313" key="1">
    <source>
        <dbReference type="EMBL" id="SVA90804.1"/>
    </source>
</evidence>
<organism evidence="1">
    <name type="scientific">marine metagenome</name>
    <dbReference type="NCBI Taxonomy" id="408172"/>
    <lineage>
        <taxon>unclassified sequences</taxon>
        <taxon>metagenomes</taxon>
        <taxon>ecological metagenomes</taxon>
    </lineage>
</organism>
<feature type="non-terminal residue" evidence="1">
    <location>
        <position position="1"/>
    </location>
</feature>
<protein>
    <submittedName>
        <fullName evidence="1">Uncharacterized protein</fullName>
    </submittedName>
</protein>
<dbReference type="EMBL" id="UINC01022026">
    <property type="protein sequence ID" value="SVA90804.1"/>
    <property type="molecule type" value="Genomic_DNA"/>
</dbReference>